<dbReference type="EMBL" id="SWKR01000002">
    <property type="protein sequence ID" value="TKD51027.1"/>
    <property type="molecule type" value="Genomic_DNA"/>
</dbReference>
<feature type="transmembrane region" description="Helical" evidence="11">
    <location>
        <begin position="434"/>
        <end position="459"/>
    </location>
</feature>
<reference evidence="12 13" key="1">
    <citation type="submission" date="2019-04" db="EMBL/GenBank/DDBJ databases">
        <authorList>
            <person name="Yang Y."/>
            <person name="Wei D."/>
        </authorList>
    </citation>
    <scope>NUCLEOTIDE SEQUENCE [LARGE SCALE GENOMIC DNA]</scope>
    <source>
        <strain evidence="12 13">L-1-4w-11</strain>
    </source>
</reference>
<feature type="transmembrane region" description="Helical" evidence="11">
    <location>
        <begin position="249"/>
        <end position="269"/>
    </location>
</feature>
<evidence type="ECO:0000256" key="2">
    <source>
        <dbReference type="ARBA" id="ARBA00022475"/>
    </source>
</evidence>
<feature type="transmembrane region" description="Helical" evidence="11">
    <location>
        <begin position="471"/>
        <end position="491"/>
    </location>
</feature>
<dbReference type="PANTHER" id="PTHR47019:SF1">
    <property type="entry name" value="LIPID II FLIPPASE MURJ"/>
    <property type="match status" value="1"/>
</dbReference>
<feature type="transmembrane region" description="Helical" evidence="11">
    <location>
        <begin position="315"/>
        <end position="339"/>
    </location>
</feature>
<keyword evidence="7 11" id="KW-0472">Membrane</keyword>
<keyword evidence="3 11" id="KW-0812">Transmembrane</keyword>
<keyword evidence="6 11" id="KW-1133">Transmembrane helix</keyword>
<dbReference type="GO" id="GO:0034204">
    <property type="term" value="P:lipid translocation"/>
    <property type="evidence" value="ECO:0007669"/>
    <property type="project" value="TreeGrafter"/>
</dbReference>
<evidence type="ECO:0000313" key="12">
    <source>
        <dbReference type="EMBL" id="TKD51027.1"/>
    </source>
</evidence>
<dbReference type="InterPro" id="IPR004268">
    <property type="entry name" value="MurJ"/>
</dbReference>
<dbReference type="AlphaFoldDB" id="A0A4U1L2C9"/>
<evidence type="ECO:0000256" key="5">
    <source>
        <dbReference type="ARBA" id="ARBA00022984"/>
    </source>
</evidence>
<feature type="transmembrane region" description="Helical" evidence="11">
    <location>
        <begin position="564"/>
        <end position="585"/>
    </location>
</feature>
<proteinExistence type="inferred from homology"/>
<keyword evidence="4" id="KW-0133">Cell shape</keyword>
<comment type="subcellular location">
    <subcellularLocation>
        <location evidence="1">Cell membrane</location>
        <topology evidence="1">Multi-pass membrane protein</topology>
    </subcellularLocation>
</comment>
<comment type="similarity">
    <text evidence="9">Belongs to the MurJ/MviN family.</text>
</comment>
<dbReference type="PRINTS" id="PR01806">
    <property type="entry name" value="VIRFACTRMVIN"/>
</dbReference>
<evidence type="ECO:0000256" key="8">
    <source>
        <dbReference type="ARBA" id="ARBA00060041"/>
    </source>
</evidence>
<dbReference type="PANTHER" id="PTHR47019">
    <property type="entry name" value="LIPID II FLIPPASE MURJ"/>
    <property type="match status" value="1"/>
</dbReference>
<comment type="caution">
    <text evidence="12">The sequence shown here is derived from an EMBL/GenBank/DDBJ whole genome shotgun (WGS) entry which is preliminary data.</text>
</comment>
<dbReference type="Proteomes" id="UP000309138">
    <property type="component" value="Unassembled WGS sequence"/>
</dbReference>
<feature type="transmembrane region" description="Helical" evidence="11">
    <location>
        <begin position="212"/>
        <end position="237"/>
    </location>
</feature>
<feature type="transmembrane region" description="Helical" evidence="11">
    <location>
        <begin position="398"/>
        <end position="422"/>
    </location>
</feature>
<evidence type="ECO:0000256" key="1">
    <source>
        <dbReference type="ARBA" id="ARBA00004651"/>
    </source>
</evidence>
<feature type="transmembrane region" description="Helical" evidence="11">
    <location>
        <begin position="497"/>
        <end position="517"/>
    </location>
</feature>
<dbReference type="GO" id="GO:0005886">
    <property type="term" value="C:plasma membrane"/>
    <property type="evidence" value="ECO:0007669"/>
    <property type="project" value="UniProtKB-SubCell"/>
</dbReference>
<dbReference type="Pfam" id="PF03023">
    <property type="entry name" value="MurJ"/>
    <property type="match status" value="1"/>
</dbReference>
<evidence type="ECO:0000313" key="13">
    <source>
        <dbReference type="Proteomes" id="UP000309138"/>
    </source>
</evidence>
<feature type="transmembrane region" description="Helical" evidence="11">
    <location>
        <begin position="533"/>
        <end position="552"/>
    </location>
</feature>
<feature type="compositionally biased region" description="Basic and acidic residues" evidence="10">
    <location>
        <begin position="1"/>
        <end position="10"/>
    </location>
</feature>
<evidence type="ECO:0000256" key="4">
    <source>
        <dbReference type="ARBA" id="ARBA00022960"/>
    </source>
</evidence>
<keyword evidence="2" id="KW-1003">Cell membrane</keyword>
<sequence>MARDAGDRAALHRHRPRQSRLLPDPAPLPRDRARRARAPFLHSRHALDACVALCRHAGALSRHATPPAAAGTDMTDRAIAAAPRGRSIRALARSTGLVMLIRAADFGLSFLVSVLLANRFGASGQLDAFFLARRTTVGFADTIRKLVGQVVLPPVVAAMDRGEPPSIHSVPRKVWWFVGGLMLLTLTGTVLPSALVYAFAPGFSDARHDMTATMMAIMMPLLPIAVLASLLAAVLQARRRYLLSEGTNLVQRAILVGVLAFLVPPLGIVAGAWTMLGAGAVGFVILLAGAWGIIRHPPRVEREAAPVAPTAETKGGGLLAAILLNVYFQATALMDFAFASMAEDGGVAALEYGSRLVSLVPGLVMTSLYTVTTPELIRAVQQPDPGAAARGIMRFQRIALFAQLPVSVGMMLGSVLMVSAIFGHGAFTREAVLMAAATTAGYAAAAVFLAPLSAITSAIYADPRGSCVRDLAIIAVGGVLLRLAALALGTPQWGVEGIAWGAAIATALTALLAQWVANRRFHHFDHAEQSRDFALSFLCAALAAGAGYALLVALPDPSRVIGELAQLIALGALVLLVYFAAALVLRVPEMAIVRDIARQRIARRRRG</sequence>
<keyword evidence="5" id="KW-0573">Peptidoglycan synthesis</keyword>
<evidence type="ECO:0000256" key="9">
    <source>
        <dbReference type="ARBA" id="ARBA00061532"/>
    </source>
</evidence>
<dbReference type="OrthoDB" id="7547287at2"/>
<keyword evidence="13" id="KW-1185">Reference proteome</keyword>
<dbReference type="InterPro" id="IPR051050">
    <property type="entry name" value="Lipid_II_flippase_MurJ/MviN"/>
</dbReference>
<evidence type="ECO:0000256" key="10">
    <source>
        <dbReference type="SAM" id="MobiDB-lite"/>
    </source>
</evidence>
<dbReference type="GO" id="GO:0008360">
    <property type="term" value="P:regulation of cell shape"/>
    <property type="evidence" value="ECO:0007669"/>
    <property type="project" value="UniProtKB-KW"/>
</dbReference>
<dbReference type="GO" id="GO:0009252">
    <property type="term" value="P:peptidoglycan biosynthetic process"/>
    <property type="evidence" value="ECO:0007669"/>
    <property type="project" value="UniProtKB-KW"/>
</dbReference>
<protein>
    <recommendedName>
        <fullName evidence="14">Lipid II flippase MurJ</fullName>
    </recommendedName>
</protein>
<name>A0A4U1L2C9_9SPHN</name>
<feature type="transmembrane region" description="Helical" evidence="11">
    <location>
        <begin position="174"/>
        <end position="200"/>
    </location>
</feature>
<evidence type="ECO:0000256" key="3">
    <source>
        <dbReference type="ARBA" id="ARBA00022692"/>
    </source>
</evidence>
<organism evidence="12 13">
    <name type="scientific">Sphingomonas baiyangensis</name>
    <dbReference type="NCBI Taxonomy" id="2572576"/>
    <lineage>
        <taxon>Bacteria</taxon>
        <taxon>Pseudomonadati</taxon>
        <taxon>Pseudomonadota</taxon>
        <taxon>Alphaproteobacteria</taxon>
        <taxon>Sphingomonadales</taxon>
        <taxon>Sphingomonadaceae</taxon>
        <taxon>Sphingomonas</taxon>
    </lineage>
</organism>
<dbReference type="GO" id="GO:0015648">
    <property type="term" value="F:lipid-linked peptidoglycan transporter activity"/>
    <property type="evidence" value="ECO:0007669"/>
    <property type="project" value="TreeGrafter"/>
</dbReference>
<gene>
    <name evidence="12" type="ORF">FBR43_09860</name>
</gene>
<evidence type="ECO:0008006" key="14">
    <source>
        <dbReference type="Google" id="ProtNLM"/>
    </source>
</evidence>
<evidence type="ECO:0000256" key="7">
    <source>
        <dbReference type="ARBA" id="ARBA00023136"/>
    </source>
</evidence>
<evidence type="ECO:0000256" key="11">
    <source>
        <dbReference type="SAM" id="Phobius"/>
    </source>
</evidence>
<feature type="region of interest" description="Disordered" evidence="10">
    <location>
        <begin position="1"/>
        <end position="30"/>
    </location>
</feature>
<feature type="transmembrane region" description="Helical" evidence="11">
    <location>
        <begin position="275"/>
        <end position="294"/>
    </location>
</feature>
<accession>A0A4U1L2C9</accession>
<comment type="function">
    <text evidence="8">Involved in peptidoglycan biosynthesis. Transports lipid-linked peptidoglycan precursors from the inner to the outer leaflet of the cytoplasmic membrane.</text>
</comment>
<evidence type="ECO:0000256" key="6">
    <source>
        <dbReference type="ARBA" id="ARBA00022989"/>
    </source>
</evidence>
<feature type="transmembrane region" description="Helical" evidence="11">
    <location>
        <begin position="359"/>
        <end position="377"/>
    </location>
</feature>